<organism evidence="1 2">
    <name type="scientific">Arctium lappa</name>
    <name type="common">Greater burdock</name>
    <name type="synonym">Lappa major</name>
    <dbReference type="NCBI Taxonomy" id="4217"/>
    <lineage>
        <taxon>Eukaryota</taxon>
        <taxon>Viridiplantae</taxon>
        <taxon>Streptophyta</taxon>
        <taxon>Embryophyta</taxon>
        <taxon>Tracheophyta</taxon>
        <taxon>Spermatophyta</taxon>
        <taxon>Magnoliopsida</taxon>
        <taxon>eudicotyledons</taxon>
        <taxon>Gunneridae</taxon>
        <taxon>Pentapetalae</taxon>
        <taxon>asterids</taxon>
        <taxon>campanulids</taxon>
        <taxon>Asterales</taxon>
        <taxon>Asteraceae</taxon>
        <taxon>Carduoideae</taxon>
        <taxon>Cardueae</taxon>
        <taxon>Arctiinae</taxon>
        <taxon>Arctium</taxon>
    </lineage>
</organism>
<dbReference type="Proteomes" id="UP001055879">
    <property type="component" value="Linkage Group LG05"/>
</dbReference>
<gene>
    <name evidence="1" type="ORF">L6452_18178</name>
</gene>
<dbReference type="EMBL" id="CM042051">
    <property type="protein sequence ID" value="KAI3729518.1"/>
    <property type="molecule type" value="Genomic_DNA"/>
</dbReference>
<evidence type="ECO:0000313" key="2">
    <source>
        <dbReference type="Proteomes" id="UP001055879"/>
    </source>
</evidence>
<sequence length="74" mass="8715">MERMSTPRKTFGCLVDTYLPSFRTEWLARLGLRWTPQLEISITKLISFVGRISGMNWCFSRIKMPTHLLMGFEM</sequence>
<accession>A0ACB9C5G8</accession>
<protein>
    <submittedName>
        <fullName evidence="1">Uncharacterized protein</fullName>
    </submittedName>
</protein>
<comment type="caution">
    <text evidence="1">The sequence shown here is derived from an EMBL/GenBank/DDBJ whole genome shotgun (WGS) entry which is preliminary data.</text>
</comment>
<evidence type="ECO:0000313" key="1">
    <source>
        <dbReference type="EMBL" id="KAI3729518.1"/>
    </source>
</evidence>
<reference evidence="2" key="1">
    <citation type="journal article" date="2022" name="Mol. Ecol. Resour.">
        <title>The genomes of chicory, endive, great burdock and yacon provide insights into Asteraceae palaeo-polyploidization history and plant inulin production.</title>
        <authorList>
            <person name="Fan W."/>
            <person name="Wang S."/>
            <person name="Wang H."/>
            <person name="Wang A."/>
            <person name="Jiang F."/>
            <person name="Liu H."/>
            <person name="Zhao H."/>
            <person name="Xu D."/>
            <person name="Zhang Y."/>
        </authorList>
    </citation>
    <scope>NUCLEOTIDE SEQUENCE [LARGE SCALE GENOMIC DNA]</scope>
    <source>
        <strain evidence="2">cv. Niubang</strain>
    </source>
</reference>
<reference evidence="1 2" key="2">
    <citation type="journal article" date="2022" name="Mol. Ecol. Resour.">
        <title>The genomes of chicory, endive, great burdock and yacon provide insights into Asteraceae paleo-polyploidization history and plant inulin production.</title>
        <authorList>
            <person name="Fan W."/>
            <person name="Wang S."/>
            <person name="Wang H."/>
            <person name="Wang A."/>
            <person name="Jiang F."/>
            <person name="Liu H."/>
            <person name="Zhao H."/>
            <person name="Xu D."/>
            <person name="Zhang Y."/>
        </authorList>
    </citation>
    <scope>NUCLEOTIDE SEQUENCE [LARGE SCALE GENOMIC DNA]</scope>
    <source>
        <strain evidence="2">cv. Niubang</strain>
    </source>
</reference>
<name>A0ACB9C5G8_ARCLA</name>
<proteinExistence type="predicted"/>
<keyword evidence="2" id="KW-1185">Reference proteome</keyword>